<comment type="subcellular location">
    <subcellularLocation>
        <location evidence="1">Nucleus</location>
    </subcellularLocation>
</comment>
<feature type="compositionally biased region" description="Low complexity" evidence="3">
    <location>
        <begin position="128"/>
        <end position="144"/>
    </location>
</feature>
<protein>
    <recommendedName>
        <fullName evidence="4">FAM192A/Fyv6 N-terminal domain-containing protein</fullName>
    </recommendedName>
</protein>
<feature type="compositionally biased region" description="Basic and acidic residues" evidence="3">
    <location>
        <begin position="15"/>
        <end position="32"/>
    </location>
</feature>
<dbReference type="GO" id="GO:0005634">
    <property type="term" value="C:nucleus"/>
    <property type="evidence" value="ECO:0007669"/>
    <property type="project" value="UniProtKB-SubCell"/>
</dbReference>
<proteinExistence type="predicted"/>
<accession>A0A0B6ZM05</accession>
<evidence type="ECO:0000256" key="3">
    <source>
        <dbReference type="SAM" id="MobiDB-lite"/>
    </source>
</evidence>
<dbReference type="Pfam" id="PF10187">
    <property type="entry name" value="FAM192A_Fyv6_N"/>
    <property type="match status" value="1"/>
</dbReference>
<dbReference type="EMBL" id="HACG01022041">
    <property type="protein sequence ID" value="CEK68906.1"/>
    <property type="molecule type" value="Transcribed_RNA"/>
</dbReference>
<dbReference type="PANTHER" id="PTHR13495:SF0">
    <property type="entry name" value="PSME3-INTERACTING PROTEIN"/>
    <property type="match status" value="1"/>
</dbReference>
<evidence type="ECO:0000256" key="2">
    <source>
        <dbReference type="ARBA" id="ARBA00023242"/>
    </source>
</evidence>
<evidence type="ECO:0000256" key="1">
    <source>
        <dbReference type="ARBA" id="ARBA00004123"/>
    </source>
</evidence>
<gene>
    <name evidence="5" type="primary">ORF68196</name>
    <name evidence="6" type="synonym">ORF68199</name>
</gene>
<name>A0A0B6ZM05_9EUPU</name>
<dbReference type="InterPro" id="IPR019331">
    <property type="entry name" value="FAM192A/Fyv6_N"/>
</dbReference>
<dbReference type="PANTHER" id="PTHR13495">
    <property type="entry name" value="NEFA-INTERACTING NUCLEAR PROTEIN NIP30"/>
    <property type="match status" value="1"/>
</dbReference>
<feature type="compositionally biased region" description="Basic and acidic residues" evidence="3">
    <location>
        <begin position="114"/>
        <end position="127"/>
    </location>
</feature>
<evidence type="ECO:0000259" key="4">
    <source>
        <dbReference type="Pfam" id="PF10187"/>
    </source>
</evidence>
<feature type="compositionally biased region" description="Basic and acidic residues" evidence="3">
    <location>
        <begin position="153"/>
        <end position="180"/>
    </location>
</feature>
<keyword evidence="2" id="KW-0539">Nucleus</keyword>
<dbReference type="InterPro" id="IPR039845">
    <property type="entry name" value="FAM192A"/>
</dbReference>
<dbReference type="AlphaFoldDB" id="A0A0B6ZM05"/>
<sequence>MSGQFKSFVSEEEVKEQRKQKQQEWERVRKEDDPIECPEEAPRSLFEQLEANRDIKERELEEETKLRSSVKGLDADEVQFLDFVANRQMQIEKDRNLEEKAVLEELKSASVLKVQDKTQEKSTDNDRTTSSQSGSSTNKSSQKQLLLGAIKRKSSDCKSETEEKSRKISEEVTEQERPDAKLMAGIPRNTGTTLIVAGILPGMADYDDSDSSTENDSNSSDSEADHMIMPSIPTQRILQEMMQRLKEEGCG</sequence>
<evidence type="ECO:0000313" key="5">
    <source>
        <dbReference type="EMBL" id="CEK68906.1"/>
    </source>
</evidence>
<reference evidence="5" key="1">
    <citation type="submission" date="2014-12" db="EMBL/GenBank/DDBJ databases">
        <title>Insight into the proteome of Arion vulgaris.</title>
        <authorList>
            <person name="Aradska J."/>
            <person name="Bulat T."/>
            <person name="Smidak R."/>
            <person name="Sarate P."/>
            <person name="Gangsoo J."/>
            <person name="Sialana F."/>
            <person name="Bilban M."/>
            <person name="Lubec G."/>
        </authorList>
    </citation>
    <scope>NUCLEOTIDE SEQUENCE</scope>
    <source>
        <tissue evidence="5">Skin</tissue>
    </source>
</reference>
<feature type="domain" description="FAM192A/Fyv6 N-terminal" evidence="4">
    <location>
        <begin position="8"/>
        <end position="106"/>
    </location>
</feature>
<feature type="region of interest" description="Disordered" evidence="3">
    <location>
        <begin position="1"/>
        <end position="50"/>
    </location>
</feature>
<feature type="region of interest" description="Disordered" evidence="3">
    <location>
        <begin position="108"/>
        <end position="186"/>
    </location>
</feature>
<organism evidence="5">
    <name type="scientific">Arion vulgaris</name>
    <dbReference type="NCBI Taxonomy" id="1028688"/>
    <lineage>
        <taxon>Eukaryota</taxon>
        <taxon>Metazoa</taxon>
        <taxon>Spiralia</taxon>
        <taxon>Lophotrochozoa</taxon>
        <taxon>Mollusca</taxon>
        <taxon>Gastropoda</taxon>
        <taxon>Heterobranchia</taxon>
        <taxon>Euthyneura</taxon>
        <taxon>Panpulmonata</taxon>
        <taxon>Eupulmonata</taxon>
        <taxon>Stylommatophora</taxon>
        <taxon>Helicina</taxon>
        <taxon>Arionoidea</taxon>
        <taxon>Arionidae</taxon>
        <taxon>Arion</taxon>
    </lineage>
</organism>
<evidence type="ECO:0000313" key="6">
    <source>
        <dbReference type="EMBL" id="CEK68907.1"/>
    </source>
</evidence>
<feature type="region of interest" description="Disordered" evidence="3">
    <location>
        <begin position="202"/>
        <end position="230"/>
    </location>
</feature>
<dbReference type="EMBL" id="HACG01022042">
    <property type="protein sequence ID" value="CEK68907.1"/>
    <property type="molecule type" value="Transcribed_RNA"/>
</dbReference>